<evidence type="ECO:0000256" key="4">
    <source>
        <dbReference type="ARBA" id="ARBA00023136"/>
    </source>
</evidence>
<feature type="domain" description="TLC" evidence="7">
    <location>
        <begin position="85"/>
        <end position="227"/>
    </location>
</feature>
<sequence>MKRMVAAAPAPSASAATRRDGAKHITQNEDDSGGAAVTRRKHHHQDSPAKDLHDKVNLYLLPWLSLHAAIGCALPGSGASILLTYVLLAYIGVDLVWILLVPDAVPQAWLIQLHHVITIALLSHPLRYPEHAHFTAWDGIVEAHTLLLIARRRLRQWPLLTSPIVTLVYWVSFIGMRLVLYPALVYVFYLAMCKPTPSGGTYPFWETTLVVGSQALLCVFNVGFLYLSLRRKKFLYTYEAYTGWLAKVYKEYKETLHESLSQENLSSLLKKRFA</sequence>
<evidence type="ECO:0000313" key="9">
    <source>
        <dbReference type="Proteomes" id="UP000660262"/>
    </source>
</evidence>
<organism evidence="8 9">
    <name type="scientific">Pycnococcus provasolii</name>
    <dbReference type="NCBI Taxonomy" id="41880"/>
    <lineage>
        <taxon>Eukaryota</taxon>
        <taxon>Viridiplantae</taxon>
        <taxon>Chlorophyta</taxon>
        <taxon>Pseudoscourfieldiophyceae</taxon>
        <taxon>Pseudoscourfieldiales</taxon>
        <taxon>Pycnococcaceae</taxon>
        <taxon>Pycnococcus</taxon>
    </lineage>
</organism>
<evidence type="ECO:0000256" key="5">
    <source>
        <dbReference type="SAM" id="MobiDB-lite"/>
    </source>
</evidence>
<comment type="caution">
    <text evidence="8">The sequence shown here is derived from an EMBL/GenBank/DDBJ whole genome shotgun (WGS) entry which is preliminary data.</text>
</comment>
<accession>A0A830HR68</accession>
<keyword evidence="4 6" id="KW-0472">Membrane</keyword>
<feature type="transmembrane region" description="Helical" evidence="6">
    <location>
        <begin position="159"/>
        <end position="189"/>
    </location>
</feature>
<feature type="transmembrane region" description="Helical" evidence="6">
    <location>
        <begin position="209"/>
        <end position="229"/>
    </location>
</feature>
<evidence type="ECO:0000256" key="2">
    <source>
        <dbReference type="ARBA" id="ARBA00022692"/>
    </source>
</evidence>
<proteinExistence type="predicted"/>
<reference evidence="8" key="1">
    <citation type="submission" date="2020-10" db="EMBL/GenBank/DDBJ databases">
        <title>Unveiling of a novel bifunctional photoreceptor, Dualchrome1, isolated from a cosmopolitan green alga.</title>
        <authorList>
            <person name="Suzuki S."/>
            <person name="Kawachi M."/>
        </authorList>
    </citation>
    <scope>NUCLEOTIDE SEQUENCE</scope>
    <source>
        <strain evidence="8">NIES 2893</strain>
    </source>
</reference>
<feature type="region of interest" description="Disordered" evidence="5">
    <location>
        <begin position="1"/>
        <end position="49"/>
    </location>
</feature>
<protein>
    <recommendedName>
        <fullName evidence="7">TLC domain-containing protein</fullName>
    </recommendedName>
</protein>
<keyword evidence="9" id="KW-1185">Reference proteome</keyword>
<name>A0A830HR68_9CHLO</name>
<keyword evidence="2 6" id="KW-0812">Transmembrane</keyword>
<feature type="compositionally biased region" description="Basic and acidic residues" evidence="5">
    <location>
        <begin position="17"/>
        <end position="27"/>
    </location>
</feature>
<evidence type="ECO:0000256" key="1">
    <source>
        <dbReference type="ARBA" id="ARBA00004141"/>
    </source>
</evidence>
<evidence type="ECO:0000256" key="3">
    <source>
        <dbReference type="ARBA" id="ARBA00022989"/>
    </source>
</evidence>
<evidence type="ECO:0000313" key="8">
    <source>
        <dbReference type="EMBL" id="GHP09644.1"/>
    </source>
</evidence>
<feature type="transmembrane region" description="Helical" evidence="6">
    <location>
        <begin position="81"/>
        <end position="100"/>
    </location>
</feature>
<gene>
    <name evidence="8" type="ORF">PPROV_000837900</name>
</gene>
<dbReference type="GO" id="GO:0016020">
    <property type="term" value="C:membrane"/>
    <property type="evidence" value="ECO:0007669"/>
    <property type="project" value="UniProtKB-SubCell"/>
</dbReference>
<dbReference type="Proteomes" id="UP000660262">
    <property type="component" value="Unassembled WGS sequence"/>
</dbReference>
<feature type="compositionally biased region" description="Low complexity" evidence="5">
    <location>
        <begin position="1"/>
        <end position="16"/>
    </location>
</feature>
<dbReference type="InterPro" id="IPR006634">
    <property type="entry name" value="TLC-dom"/>
</dbReference>
<comment type="subcellular location">
    <subcellularLocation>
        <location evidence="1">Membrane</location>
        <topology evidence="1">Multi-pass membrane protein</topology>
    </subcellularLocation>
</comment>
<dbReference type="AlphaFoldDB" id="A0A830HR68"/>
<keyword evidence="3 6" id="KW-1133">Transmembrane helix</keyword>
<evidence type="ECO:0000259" key="7">
    <source>
        <dbReference type="Pfam" id="PF03798"/>
    </source>
</evidence>
<feature type="transmembrane region" description="Helical" evidence="6">
    <location>
        <begin position="56"/>
        <end position="74"/>
    </location>
</feature>
<evidence type="ECO:0000256" key="6">
    <source>
        <dbReference type="SAM" id="Phobius"/>
    </source>
</evidence>
<dbReference type="OrthoDB" id="509445at2759"/>
<dbReference type="Pfam" id="PF03798">
    <property type="entry name" value="TRAM_LAG1_CLN8"/>
    <property type="match status" value="1"/>
</dbReference>
<dbReference type="EMBL" id="BNJQ01000025">
    <property type="protein sequence ID" value="GHP09644.1"/>
    <property type="molecule type" value="Genomic_DNA"/>
</dbReference>